<dbReference type="SUPFAM" id="SSF46955">
    <property type="entry name" value="Putative DNA-binding domain"/>
    <property type="match status" value="1"/>
</dbReference>
<dbReference type="GO" id="GO:0003677">
    <property type="term" value="F:DNA binding"/>
    <property type="evidence" value="ECO:0007669"/>
    <property type="project" value="InterPro"/>
</dbReference>
<evidence type="ECO:0000313" key="3">
    <source>
        <dbReference type="EMBL" id="SFI70037.1"/>
    </source>
</evidence>
<organism evidence="3 4">
    <name type="scientific">Celeribacter neptunius</name>
    <dbReference type="NCBI Taxonomy" id="588602"/>
    <lineage>
        <taxon>Bacteria</taxon>
        <taxon>Pseudomonadati</taxon>
        <taxon>Pseudomonadota</taxon>
        <taxon>Alphaproteobacteria</taxon>
        <taxon>Rhodobacterales</taxon>
        <taxon>Roseobacteraceae</taxon>
        <taxon>Celeribacter</taxon>
    </lineage>
</organism>
<accession>A0A1I3KC57</accession>
<evidence type="ECO:0000259" key="2">
    <source>
        <dbReference type="PROSITE" id="PS50937"/>
    </source>
</evidence>
<dbReference type="RefSeq" id="WP_245781080.1">
    <property type="nucleotide sequence ID" value="NZ_FORH01000001.1"/>
</dbReference>
<dbReference type="Gene3D" id="1.10.1660.10">
    <property type="match status" value="1"/>
</dbReference>
<keyword evidence="4" id="KW-1185">Reference proteome</keyword>
<feature type="region of interest" description="Disordered" evidence="1">
    <location>
        <begin position="175"/>
        <end position="199"/>
    </location>
</feature>
<sequence length="466" mass="48898">MNKSPDAFRTISEVADWLDTPAHVLRFWESRFTQVKPVKRAGGRRYYRPADMALLGGIKKLLHDDGMTIRGVQKLLREHGVRYVASLSPVIEGVEPIVAPAPDSAPIPSVPPAPMAEMVPQDDFDDLSEAPEETVVPFSRPAAAQATPLSPAPQEQLEATTAENLGEILADTVEPPATAADSPDEDLTSALEMNPHGFEPPAHVIEEETLAETSAPEDFAAAFEAGSEAGSEASFETAADIDSDLTQADLTQADLTGPVPADEINEPAPESLFALRAEQEETPDAPKAPSSTAADTLPGQTAFDFADLPADRSEDHPASEELSEEESALEAESLAEYEMPAPELVPHDTATDLAAELAGLTSRTELADLADLSDLDETTKPAPDETERQMPGGTAGAAEAAGQTASAAPLGAALHLPPDPDDNDPAILAGGGVLGLLNARKLSGAEPEEIAGLLSRSEMLRARLAG</sequence>
<dbReference type="InterPro" id="IPR009061">
    <property type="entry name" value="DNA-bd_dom_put_sf"/>
</dbReference>
<feature type="region of interest" description="Disordered" evidence="1">
    <location>
        <begin position="366"/>
        <end position="427"/>
    </location>
</feature>
<evidence type="ECO:0000256" key="1">
    <source>
        <dbReference type="SAM" id="MobiDB-lite"/>
    </source>
</evidence>
<dbReference type="Proteomes" id="UP000199630">
    <property type="component" value="Unassembled WGS sequence"/>
</dbReference>
<proteinExistence type="predicted"/>
<dbReference type="CDD" id="cd04765">
    <property type="entry name" value="HTH_MlrA-like_sg2"/>
    <property type="match status" value="1"/>
</dbReference>
<reference evidence="4" key="1">
    <citation type="submission" date="2016-10" db="EMBL/GenBank/DDBJ databases">
        <authorList>
            <person name="Varghese N."/>
            <person name="Submissions S."/>
        </authorList>
    </citation>
    <scope>NUCLEOTIDE SEQUENCE [LARGE SCALE GENOMIC DNA]</scope>
    <source>
        <strain evidence="4">DSM 26471</strain>
    </source>
</reference>
<dbReference type="PROSITE" id="PS50937">
    <property type="entry name" value="HTH_MERR_2"/>
    <property type="match status" value="1"/>
</dbReference>
<dbReference type="EMBL" id="FORH01000001">
    <property type="protein sequence ID" value="SFI70037.1"/>
    <property type="molecule type" value="Genomic_DNA"/>
</dbReference>
<feature type="domain" description="HTH merR-type" evidence="2">
    <location>
        <begin position="10"/>
        <end position="78"/>
    </location>
</feature>
<feature type="compositionally biased region" description="Basic and acidic residues" evidence="1">
    <location>
        <begin position="377"/>
        <end position="388"/>
    </location>
</feature>
<feature type="compositionally biased region" description="Polar residues" evidence="1">
    <location>
        <begin position="244"/>
        <end position="254"/>
    </location>
</feature>
<protein>
    <submittedName>
        <fullName evidence="3">MerR HTH family regulatory protein</fullName>
    </submittedName>
</protein>
<feature type="compositionally biased region" description="Low complexity" evidence="1">
    <location>
        <begin position="224"/>
        <end position="238"/>
    </location>
</feature>
<feature type="region of interest" description="Disordered" evidence="1">
    <location>
        <begin position="224"/>
        <end position="350"/>
    </location>
</feature>
<dbReference type="Pfam" id="PF13411">
    <property type="entry name" value="MerR_1"/>
    <property type="match status" value="1"/>
</dbReference>
<evidence type="ECO:0000313" key="4">
    <source>
        <dbReference type="Proteomes" id="UP000199630"/>
    </source>
</evidence>
<feature type="compositionally biased region" description="Acidic residues" evidence="1">
    <location>
        <begin position="321"/>
        <end position="335"/>
    </location>
</feature>
<dbReference type="STRING" id="588602.SAMN04487991_0642"/>
<name>A0A1I3KC57_9RHOB</name>
<feature type="compositionally biased region" description="Low complexity" evidence="1">
    <location>
        <begin position="396"/>
        <end position="416"/>
    </location>
</feature>
<dbReference type="InterPro" id="IPR000551">
    <property type="entry name" value="MerR-type_HTH_dom"/>
</dbReference>
<feature type="compositionally biased region" description="Basic and acidic residues" evidence="1">
    <location>
        <begin position="309"/>
        <end position="319"/>
    </location>
</feature>
<dbReference type="AlphaFoldDB" id="A0A1I3KC57"/>
<gene>
    <name evidence="3" type="ORF">SAMN04487991_0642</name>
</gene>
<dbReference type="SMART" id="SM00422">
    <property type="entry name" value="HTH_MERR"/>
    <property type="match status" value="1"/>
</dbReference>
<dbReference type="GO" id="GO:0006355">
    <property type="term" value="P:regulation of DNA-templated transcription"/>
    <property type="evidence" value="ECO:0007669"/>
    <property type="project" value="InterPro"/>
</dbReference>